<feature type="transmembrane region" description="Helical" evidence="8">
    <location>
        <begin position="175"/>
        <end position="198"/>
    </location>
</feature>
<keyword evidence="7 8" id="KW-0472">Membrane</keyword>
<evidence type="ECO:0000256" key="2">
    <source>
        <dbReference type="ARBA" id="ARBA00022475"/>
    </source>
</evidence>
<evidence type="ECO:0000256" key="4">
    <source>
        <dbReference type="ARBA" id="ARBA00022679"/>
    </source>
</evidence>
<sequence>MNARPRALLLLLLLAASAALLPFLHYLTDDTFIHFQFAKHLVQGKGFSFNDGEPTYGATSPLWVLLLALAGKVLPIQVAAPADAWSMPDLAWVAKTLGLVAHLLSVWVLVRLGRRLGWGEWTSLVLGVLLAAQTWVVRWALSGMETPLATACVALALYALAGVLIQGRAAWTTGLALGFAVLARPECWLFAAIVLLAVGAGAERPSRRALEALGGFALVVLPWLLAAWSWFHRLLPNTAAAKAGAYLHPGLMIGALHAAFQVELVADALPIALFILVLAFGSRSTALPAAGGRRIFWLACVAWPALLVISLALQGVQVVSRYLVPAAPCVLLLGMASLRWVVATSFPRRYGPALGILSAAFVIQNAAFTASVSAPSTRTHTHGLRASLIDIGIWARDKTPARAWFAVADIGAFGYYSERRVLDLYGLVTPVLAPITVREGYDAVVRRCLFEAAGRPDYLIDRHPVEGRLAVTLDEPSPFRFLFARRIENLGITRPGGFYYSVYAIDWKVVDQTRQRVASAGSDAR</sequence>
<dbReference type="InterPro" id="IPR050297">
    <property type="entry name" value="LipidA_mod_glycosyltrf_83"/>
</dbReference>
<feature type="transmembrane region" description="Helical" evidence="8">
    <location>
        <begin position="92"/>
        <end position="110"/>
    </location>
</feature>
<feature type="transmembrane region" description="Helical" evidence="8">
    <location>
        <begin position="354"/>
        <end position="374"/>
    </location>
</feature>
<dbReference type="Proteomes" id="UP000316292">
    <property type="component" value="Unassembled WGS sequence"/>
</dbReference>
<evidence type="ECO:0000256" key="5">
    <source>
        <dbReference type="ARBA" id="ARBA00022692"/>
    </source>
</evidence>
<accession>A0A538SDS0</accession>
<keyword evidence="2" id="KW-1003">Cell membrane</keyword>
<dbReference type="EMBL" id="VBOR01000056">
    <property type="protein sequence ID" value="TMQ49511.1"/>
    <property type="molecule type" value="Genomic_DNA"/>
</dbReference>
<feature type="transmembrane region" description="Helical" evidence="8">
    <location>
        <begin position="210"/>
        <end position="231"/>
    </location>
</feature>
<feature type="transmembrane region" description="Helical" evidence="8">
    <location>
        <begin position="251"/>
        <end position="282"/>
    </location>
</feature>
<feature type="transmembrane region" description="Helical" evidence="8">
    <location>
        <begin position="62"/>
        <end position="80"/>
    </location>
</feature>
<evidence type="ECO:0000256" key="1">
    <source>
        <dbReference type="ARBA" id="ARBA00004651"/>
    </source>
</evidence>
<feature type="transmembrane region" description="Helical" evidence="8">
    <location>
        <begin position="148"/>
        <end position="169"/>
    </location>
</feature>
<feature type="transmembrane region" description="Helical" evidence="8">
    <location>
        <begin position="322"/>
        <end position="342"/>
    </location>
</feature>
<name>A0A538SDS0_UNCEI</name>
<dbReference type="AlphaFoldDB" id="A0A538SDS0"/>
<dbReference type="PANTHER" id="PTHR33908:SF11">
    <property type="entry name" value="MEMBRANE PROTEIN"/>
    <property type="match status" value="1"/>
</dbReference>
<evidence type="ECO:0000256" key="8">
    <source>
        <dbReference type="SAM" id="Phobius"/>
    </source>
</evidence>
<reference evidence="9 10" key="1">
    <citation type="journal article" date="2019" name="Nat. Microbiol.">
        <title>Mediterranean grassland soil C-N compound turnover is dependent on rainfall and depth, and is mediated by genomically divergent microorganisms.</title>
        <authorList>
            <person name="Diamond S."/>
            <person name="Andeer P.F."/>
            <person name="Li Z."/>
            <person name="Crits-Christoph A."/>
            <person name="Burstein D."/>
            <person name="Anantharaman K."/>
            <person name="Lane K.R."/>
            <person name="Thomas B.C."/>
            <person name="Pan C."/>
            <person name="Northen T.R."/>
            <person name="Banfield J.F."/>
        </authorList>
    </citation>
    <scope>NUCLEOTIDE SEQUENCE [LARGE SCALE GENOMIC DNA]</scope>
    <source>
        <strain evidence="9">WS_1</strain>
    </source>
</reference>
<protein>
    <recommendedName>
        <fullName evidence="11">Glycosyltransferase RgtA/B/C/D-like domain-containing protein</fullName>
    </recommendedName>
</protein>
<dbReference type="GO" id="GO:0009103">
    <property type="term" value="P:lipopolysaccharide biosynthetic process"/>
    <property type="evidence" value="ECO:0007669"/>
    <property type="project" value="UniProtKB-ARBA"/>
</dbReference>
<evidence type="ECO:0000256" key="7">
    <source>
        <dbReference type="ARBA" id="ARBA00023136"/>
    </source>
</evidence>
<comment type="subcellular location">
    <subcellularLocation>
        <location evidence="1">Cell membrane</location>
        <topology evidence="1">Multi-pass membrane protein</topology>
    </subcellularLocation>
</comment>
<feature type="transmembrane region" description="Helical" evidence="8">
    <location>
        <begin position="122"/>
        <end position="141"/>
    </location>
</feature>
<dbReference type="GO" id="GO:0005886">
    <property type="term" value="C:plasma membrane"/>
    <property type="evidence" value="ECO:0007669"/>
    <property type="project" value="UniProtKB-SubCell"/>
</dbReference>
<evidence type="ECO:0008006" key="11">
    <source>
        <dbReference type="Google" id="ProtNLM"/>
    </source>
</evidence>
<evidence type="ECO:0000313" key="10">
    <source>
        <dbReference type="Proteomes" id="UP000316292"/>
    </source>
</evidence>
<keyword evidence="4" id="KW-0808">Transferase</keyword>
<dbReference type="GO" id="GO:0016763">
    <property type="term" value="F:pentosyltransferase activity"/>
    <property type="evidence" value="ECO:0007669"/>
    <property type="project" value="TreeGrafter"/>
</dbReference>
<proteinExistence type="predicted"/>
<evidence type="ECO:0000256" key="6">
    <source>
        <dbReference type="ARBA" id="ARBA00022989"/>
    </source>
</evidence>
<evidence type="ECO:0000256" key="3">
    <source>
        <dbReference type="ARBA" id="ARBA00022676"/>
    </source>
</evidence>
<dbReference type="PANTHER" id="PTHR33908">
    <property type="entry name" value="MANNOSYLTRANSFERASE YKCB-RELATED"/>
    <property type="match status" value="1"/>
</dbReference>
<comment type="caution">
    <text evidence="9">The sequence shown here is derived from an EMBL/GenBank/DDBJ whole genome shotgun (WGS) entry which is preliminary data.</text>
</comment>
<gene>
    <name evidence="9" type="ORF">E6K71_04570</name>
</gene>
<organism evidence="9 10">
    <name type="scientific">Eiseniibacteriota bacterium</name>
    <dbReference type="NCBI Taxonomy" id="2212470"/>
    <lineage>
        <taxon>Bacteria</taxon>
        <taxon>Candidatus Eiseniibacteriota</taxon>
    </lineage>
</organism>
<keyword evidence="6 8" id="KW-1133">Transmembrane helix</keyword>
<keyword evidence="3" id="KW-0328">Glycosyltransferase</keyword>
<feature type="transmembrane region" description="Helical" evidence="8">
    <location>
        <begin position="294"/>
        <end position="316"/>
    </location>
</feature>
<keyword evidence="5 8" id="KW-0812">Transmembrane</keyword>
<evidence type="ECO:0000313" key="9">
    <source>
        <dbReference type="EMBL" id="TMQ49511.1"/>
    </source>
</evidence>